<dbReference type="InterPro" id="IPR009057">
    <property type="entry name" value="Homeodomain-like_sf"/>
</dbReference>
<dbReference type="Proteomes" id="UP000239494">
    <property type="component" value="Unassembled WGS sequence"/>
</dbReference>
<gene>
    <name evidence="6" type="ORF">CLV43_102542</name>
</gene>
<dbReference type="AlphaFoldDB" id="A0A2T0TH08"/>
<keyword evidence="7" id="KW-1185">Reference proteome</keyword>
<dbReference type="PANTHER" id="PTHR30055">
    <property type="entry name" value="HTH-TYPE TRANSCRIPTIONAL REGULATOR RUTR"/>
    <property type="match status" value="1"/>
</dbReference>
<dbReference type="OrthoDB" id="9795011at2"/>
<dbReference type="InterPro" id="IPR050109">
    <property type="entry name" value="HTH-type_TetR-like_transc_reg"/>
</dbReference>
<evidence type="ECO:0000313" key="7">
    <source>
        <dbReference type="Proteomes" id="UP000239494"/>
    </source>
</evidence>
<accession>A0A2T0TH08</accession>
<dbReference type="EMBL" id="PVTF01000002">
    <property type="protein sequence ID" value="PRY44977.1"/>
    <property type="molecule type" value="Genomic_DNA"/>
</dbReference>
<evidence type="ECO:0000259" key="5">
    <source>
        <dbReference type="PROSITE" id="PS50977"/>
    </source>
</evidence>
<dbReference type="GO" id="GO:0000976">
    <property type="term" value="F:transcription cis-regulatory region binding"/>
    <property type="evidence" value="ECO:0007669"/>
    <property type="project" value="TreeGrafter"/>
</dbReference>
<dbReference type="GO" id="GO:0003700">
    <property type="term" value="F:DNA-binding transcription factor activity"/>
    <property type="evidence" value="ECO:0007669"/>
    <property type="project" value="TreeGrafter"/>
</dbReference>
<dbReference type="InterPro" id="IPR001647">
    <property type="entry name" value="HTH_TetR"/>
</dbReference>
<keyword evidence="1" id="KW-0805">Transcription regulation</keyword>
<organism evidence="6 7">
    <name type="scientific">Umezawaea tangerina</name>
    <dbReference type="NCBI Taxonomy" id="84725"/>
    <lineage>
        <taxon>Bacteria</taxon>
        <taxon>Bacillati</taxon>
        <taxon>Actinomycetota</taxon>
        <taxon>Actinomycetes</taxon>
        <taxon>Pseudonocardiales</taxon>
        <taxon>Pseudonocardiaceae</taxon>
        <taxon>Umezawaea</taxon>
    </lineage>
</organism>
<name>A0A2T0TH08_9PSEU</name>
<dbReference type="PANTHER" id="PTHR30055:SF234">
    <property type="entry name" value="HTH-TYPE TRANSCRIPTIONAL REGULATOR BETI"/>
    <property type="match status" value="1"/>
</dbReference>
<reference evidence="6 7" key="1">
    <citation type="submission" date="2018-03" db="EMBL/GenBank/DDBJ databases">
        <title>Genomic Encyclopedia of Archaeal and Bacterial Type Strains, Phase II (KMG-II): from individual species to whole genera.</title>
        <authorList>
            <person name="Goeker M."/>
        </authorList>
    </citation>
    <scope>NUCLEOTIDE SEQUENCE [LARGE SCALE GENOMIC DNA]</scope>
    <source>
        <strain evidence="6 7">DSM 44720</strain>
    </source>
</reference>
<proteinExistence type="predicted"/>
<feature type="domain" description="HTH tetR-type" evidence="5">
    <location>
        <begin position="16"/>
        <end position="75"/>
    </location>
</feature>
<dbReference type="InterPro" id="IPR049445">
    <property type="entry name" value="TetR_SbtR-like_C"/>
</dbReference>
<dbReference type="RefSeq" id="WP_146174696.1">
    <property type="nucleotide sequence ID" value="NZ_PVTF01000002.1"/>
</dbReference>
<dbReference type="PROSITE" id="PS50977">
    <property type="entry name" value="HTH_TETR_2"/>
    <property type="match status" value="1"/>
</dbReference>
<evidence type="ECO:0000256" key="4">
    <source>
        <dbReference type="PROSITE-ProRule" id="PRU00335"/>
    </source>
</evidence>
<evidence type="ECO:0000256" key="1">
    <source>
        <dbReference type="ARBA" id="ARBA00023015"/>
    </source>
</evidence>
<keyword evidence="3" id="KW-0804">Transcription</keyword>
<sequence length="194" mass="20994">MPSSRVSEPPRRADSLRIRARLLDEARVMLAEGGVPLQLNDLARRAGVGVGTVYRHFATSQALVEALAVLRFEGLLEVARRAADEPDPWVGIEAVLREQVRLEMEYAEVREVLATTYDTHPETSAAKAELMGITEGLLVAARAAGVVRADLGASDLRRLMCGIGYAVTISDGGNPALGELYLRVLCDGIRVTRT</sequence>
<feature type="DNA-binding region" description="H-T-H motif" evidence="4">
    <location>
        <begin position="38"/>
        <end position="57"/>
    </location>
</feature>
<evidence type="ECO:0000256" key="3">
    <source>
        <dbReference type="ARBA" id="ARBA00023163"/>
    </source>
</evidence>
<dbReference type="Pfam" id="PF00440">
    <property type="entry name" value="TetR_N"/>
    <property type="match status" value="1"/>
</dbReference>
<dbReference type="InterPro" id="IPR036271">
    <property type="entry name" value="Tet_transcr_reg_TetR-rel_C_sf"/>
</dbReference>
<evidence type="ECO:0000313" key="6">
    <source>
        <dbReference type="EMBL" id="PRY44977.1"/>
    </source>
</evidence>
<evidence type="ECO:0000256" key="2">
    <source>
        <dbReference type="ARBA" id="ARBA00023125"/>
    </source>
</evidence>
<dbReference type="SUPFAM" id="SSF46689">
    <property type="entry name" value="Homeodomain-like"/>
    <property type="match status" value="1"/>
</dbReference>
<dbReference type="SUPFAM" id="SSF48498">
    <property type="entry name" value="Tetracyclin repressor-like, C-terminal domain"/>
    <property type="match status" value="1"/>
</dbReference>
<comment type="caution">
    <text evidence="6">The sequence shown here is derived from an EMBL/GenBank/DDBJ whole genome shotgun (WGS) entry which is preliminary data.</text>
</comment>
<dbReference type="Pfam" id="PF21597">
    <property type="entry name" value="TetR_C_43"/>
    <property type="match status" value="1"/>
</dbReference>
<dbReference type="Gene3D" id="1.10.357.10">
    <property type="entry name" value="Tetracycline Repressor, domain 2"/>
    <property type="match status" value="1"/>
</dbReference>
<keyword evidence="2 4" id="KW-0238">DNA-binding</keyword>
<dbReference type="PRINTS" id="PR00455">
    <property type="entry name" value="HTHTETR"/>
</dbReference>
<protein>
    <submittedName>
        <fullName evidence="6">TetR family transcriptional regulator</fullName>
    </submittedName>
</protein>